<dbReference type="GO" id="GO:0019441">
    <property type="term" value="P:L-tryptophan catabolic process to kynurenine"/>
    <property type="evidence" value="ECO:0007669"/>
    <property type="project" value="InterPro"/>
</dbReference>
<evidence type="ECO:0000313" key="1">
    <source>
        <dbReference type="EMBL" id="PXX58409.1"/>
    </source>
</evidence>
<sequence length="263" mass="28481">MTRLIDLTYPMDPAFRETVPLPALAAIVGPTVKWYAHKDTGRDMMLELFGCTEDDLPDGEGMAGEVLDDFGTHCGTHVDAPWHSGTTSEGRPARTISDIELSELFVPGMVLDVREWARPGEAIPVHALESAIAATGRAIEPGDAVLIRTGQERFPISDPAYFTYPGMSGAGTRFLADQGAKILGTDAIGWDRPIPVMVEAFRKTGDRAEIWDGHYAIRDREAFIVQQLDNLAALPPTGFTVGFFPLKLIGTSAAPARVVAFVD</sequence>
<proteinExistence type="predicted"/>
<evidence type="ECO:0000313" key="2">
    <source>
        <dbReference type="Proteomes" id="UP000247569"/>
    </source>
</evidence>
<dbReference type="Gene3D" id="3.50.30.50">
    <property type="entry name" value="Putative cyclase"/>
    <property type="match status" value="1"/>
</dbReference>
<gene>
    <name evidence="1" type="ORF">DFR70_11493</name>
</gene>
<name>A0A318JRJ7_9NOCA</name>
<accession>A0A318JRJ7</accession>
<dbReference type="RefSeq" id="WP_040734660.1">
    <property type="nucleotide sequence ID" value="NZ_QJKF01000014.1"/>
</dbReference>
<protein>
    <submittedName>
        <fullName evidence="1">Kynurenine formamidase</fullName>
    </submittedName>
</protein>
<dbReference type="EMBL" id="QJKF01000014">
    <property type="protein sequence ID" value="PXX58409.1"/>
    <property type="molecule type" value="Genomic_DNA"/>
</dbReference>
<dbReference type="PANTHER" id="PTHR31118">
    <property type="entry name" value="CYCLASE-LIKE PROTEIN 2"/>
    <property type="match status" value="1"/>
</dbReference>
<dbReference type="SUPFAM" id="SSF102198">
    <property type="entry name" value="Putative cyclase"/>
    <property type="match status" value="1"/>
</dbReference>
<reference evidence="1 2" key="1">
    <citation type="submission" date="2018-05" db="EMBL/GenBank/DDBJ databases">
        <title>Genomic Encyclopedia of Type Strains, Phase IV (KMG-IV): sequencing the most valuable type-strain genomes for metagenomic binning, comparative biology and taxonomic classification.</title>
        <authorList>
            <person name="Goeker M."/>
        </authorList>
    </citation>
    <scope>NUCLEOTIDE SEQUENCE [LARGE SCALE GENOMIC DNA]</scope>
    <source>
        <strain evidence="1 2">DSM 44704</strain>
    </source>
</reference>
<dbReference type="InterPro" id="IPR037175">
    <property type="entry name" value="KFase_sf"/>
</dbReference>
<keyword evidence="2" id="KW-1185">Reference proteome</keyword>
<organism evidence="1 2">
    <name type="scientific">Nocardia tenerifensis</name>
    <dbReference type="NCBI Taxonomy" id="228006"/>
    <lineage>
        <taxon>Bacteria</taxon>
        <taxon>Bacillati</taxon>
        <taxon>Actinomycetota</taxon>
        <taxon>Actinomycetes</taxon>
        <taxon>Mycobacteriales</taxon>
        <taxon>Nocardiaceae</taxon>
        <taxon>Nocardia</taxon>
    </lineage>
</organism>
<comment type="caution">
    <text evidence="1">The sequence shown here is derived from an EMBL/GenBank/DDBJ whole genome shotgun (WGS) entry which is preliminary data.</text>
</comment>
<dbReference type="Pfam" id="PF04199">
    <property type="entry name" value="Cyclase"/>
    <property type="match status" value="1"/>
</dbReference>
<dbReference type="OrthoDB" id="7067800at2"/>
<dbReference type="PANTHER" id="PTHR31118:SF12">
    <property type="entry name" value="CYCLASE-LIKE PROTEIN 2"/>
    <property type="match status" value="1"/>
</dbReference>
<dbReference type="InterPro" id="IPR007325">
    <property type="entry name" value="KFase/CYL"/>
</dbReference>
<dbReference type="GO" id="GO:0004061">
    <property type="term" value="F:arylformamidase activity"/>
    <property type="evidence" value="ECO:0007669"/>
    <property type="project" value="InterPro"/>
</dbReference>
<dbReference type="AlphaFoldDB" id="A0A318JRJ7"/>
<dbReference type="Proteomes" id="UP000247569">
    <property type="component" value="Unassembled WGS sequence"/>
</dbReference>